<dbReference type="GeneID" id="98067849"/>
<name>H1DCX8_9BACT</name>
<dbReference type="PATRIC" id="fig|742817.3.peg.190"/>
<dbReference type="AlphaFoldDB" id="H1DCX8"/>
<dbReference type="EMBL" id="ADMC01000001">
    <property type="protein sequence ID" value="EHP51183.1"/>
    <property type="molecule type" value="Genomic_DNA"/>
</dbReference>
<dbReference type="STRING" id="742817.HMPREF9449_00185"/>
<gene>
    <name evidence="1" type="ORF">HMPREF9449_00185</name>
</gene>
<dbReference type="RefSeq" id="WP_009135339.1">
    <property type="nucleotide sequence ID" value="NZ_JH594596.1"/>
</dbReference>
<dbReference type="Proteomes" id="UP000004892">
    <property type="component" value="Unassembled WGS sequence"/>
</dbReference>
<evidence type="ECO:0000313" key="2">
    <source>
        <dbReference type="Proteomes" id="UP000004892"/>
    </source>
</evidence>
<dbReference type="Pfam" id="PF14054">
    <property type="entry name" value="DUF4249"/>
    <property type="match status" value="1"/>
</dbReference>
<comment type="caution">
    <text evidence="1">The sequence shown here is derived from an EMBL/GenBank/DDBJ whole genome shotgun (WGS) entry which is preliminary data.</text>
</comment>
<evidence type="ECO:0008006" key="3">
    <source>
        <dbReference type="Google" id="ProtNLM"/>
    </source>
</evidence>
<sequence length="284" mass="32338">MPEIKKIGTIKRKFLSFLGGISLLCFSCMPEDNLPIRAVGETPGYFIECYCQPNEIFLLTASQVLPISQELKLTLSSDLQIHIQAGELFRLYPVYYISPQSGFVYNYAANRKLNRTESDTLYLSILTPENKTITAQTSVPDEVKIQTYEIKEQEVTIRFYTSPDPTQNYYIYTVETYSKELLLERSTCLLENLPHIPYEQTEKTLSFTPHESIEKIIINLKHITKANYDYQVSLNRANAANQGSISTPFPLNGNLSGALGIFTCYTEDSRIVQMPLDPFSHTPK</sequence>
<dbReference type="HOGENOM" id="CLU_1053087_0_0_10"/>
<evidence type="ECO:0000313" key="1">
    <source>
        <dbReference type="EMBL" id="EHP51183.1"/>
    </source>
</evidence>
<reference evidence="1 2" key="1">
    <citation type="submission" date="2012-01" db="EMBL/GenBank/DDBJ databases">
        <title>The Genome Sequence of Odoribacter laneus YIT 12061.</title>
        <authorList>
            <consortium name="The Broad Institute Genome Sequencing Platform"/>
            <person name="Earl A."/>
            <person name="Ward D."/>
            <person name="Feldgarden M."/>
            <person name="Gevers D."/>
            <person name="Morotomi M."/>
            <person name="Young S.K."/>
            <person name="Zeng Q."/>
            <person name="Gargeya S."/>
            <person name="Fitzgerald M."/>
            <person name="Haas B."/>
            <person name="Abouelleil A."/>
            <person name="Alvarado L."/>
            <person name="Arachchi H.M."/>
            <person name="Berlin A."/>
            <person name="Chapman S.B."/>
            <person name="Gearin G."/>
            <person name="Goldberg J."/>
            <person name="Griggs A."/>
            <person name="Gujja S."/>
            <person name="Hansen M."/>
            <person name="Heiman D."/>
            <person name="Howarth C."/>
            <person name="Larimer J."/>
            <person name="Lui A."/>
            <person name="MacDonald P.J.P."/>
            <person name="McCowen C."/>
            <person name="Montmayeur A."/>
            <person name="Murphy C."/>
            <person name="Neiman D."/>
            <person name="Pearson M."/>
            <person name="Priest M."/>
            <person name="Roberts A."/>
            <person name="Saif S."/>
            <person name="Shea T."/>
            <person name="Sisk P."/>
            <person name="Stolte C."/>
            <person name="Sykes S."/>
            <person name="Wortman J."/>
            <person name="Nusbaum C."/>
            <person name="Birren B."/>
        </authorList>
    </citation>
    <scope>NUCLEOTIDE SEQUENCE [LARGE SCALE GENOMIC DNA]</scope>
    <source>
        <strain evidence="1 2">YIT 12061</strain>
    </source>
</reference>
<protein>
    <recommendedName>
        <fullName evidence="3">DUF4249 domain-containing protein</fullName>
    </recommendedName>
</protein>
<accession>H1DCX8</accession>
<dbReference type="InterPro" id="IPR025345">
    <property type="entry name" value="DUF4249"/>
</dbReference>
<organism evidence="1 2">
    <name type="scientific">Odoribacter laneus YIT 12061</name>
    <dbReference type="NCBI Taxonomy" id="742817"/>
    <lineage>
        <taxon>Bacteria</taxon>
        <taxon>Pseudomonadati</taxon>
        <taxon>Bacteroidota</taxon>
        <taxon>Bacteroidia</taxon>
        <taxon>Bacteroidales</taxon>
        <taxon>Odoribacteraceae</taxon>
        <taxon>Odoribacter</taxon>
    </lineage>
</organism>
<keyword evidence="2" id="KW-1185">Reference proteome</keyword>
<dbReference type="eggNOG" id="ENOG503328D">
    <property type="taxonomic scope" value="Bacteria"/>
</dbReference>
<proteinExistence type="predicted"/>